<dbReference type="Gene3D" id="3.60.40.10">
    <property type="entry name" value="PPM-type phosphatase domain"/>
    <property type="match status" value="1"/>
</dbReference>
<accession>A0A6J7UPX1</accession>
<dbReference type="AlphaFoldDB" id="A0A6J7UPX1"/>
<keyword evidence="1" id="KW-1133">Transmembrane helix</keyword>
<dbReference type="Pfam" id="PF13672">
    <property type="entry name" value="PP2C_2"/>
    <property type="match status" value="1"/>
</dbReference>
<dbReference type="PANTHER" id="PTHR13832:SF827">
    <property type="entry name" value="PROTEIN PHOSPHATASE 1L"/>
    <property type="match status" value="1"/>
</dbReference>
<keyword evidence="1" id="KW-0812">Transmembrane</keyword>
<evidence type="ECO:0000256" key="1">
    <source>
        <dbReference type="SAM" id="Phobius"/>
    </source>
</evidence>
<dbReference type="SMART" id="SM00332">
    <property type="entry name" value="PP2Cc"/>
    <property type="match status" value="1"/>
</dbReference>
<sequence length="411" mass="43595">MEEFTITYGAVTHVGQVRTGNEDSLLADNNVFMVADGMGGHNAGEIASLMAVEHLRETASGIIAETDLVQALVHANEVIYAESMTNHLHHGMGTTLAAMVVLDNNNIVVAHVGDSRVYMWHEKALTRLSKDHSYVQELVDEGIVSIEEARTHPRRNIVTRALGIDAEVDIEANTFPVTVGAWYVLCSDGLVDEISDADIAKVLERCTTPHEASQALVDAANAAGGRDNITVIVVSTASPYAEVVVPAEVPSASGTDDTDPAGVPVVETPAAAPAPTPAKKKFRFGPVLFWSALGGIVLAVLVVFAAYGRTGYFVSFQGDDVVVLKGRPGGVLWFNPTVEARTTLTRSDLTEAFALEITGEPTFSESSAAQTYVNGIRDEVQPNTTTTLPAIVTTTMPSTSTTSSTSTTLVK</sequence>
<dbReference type="GO" id="GO:0004722">
    <property type="term" value="F:protein serine/threonine phosphatase activity"/>
    <property type="evidence" value="ECO:0007669"/>
    <property type="project" value="InterPro"/>
</dbReference>
<reference evidence="3" key="1">
    <citation type="submission" date="2020-05" db="EMBL/GenBank/DDBJ databases">
        <authorList>
            <person name="Chiriac C."/>
            <person name="Salcher M."/>
            <person name="Ghai R."/>
            <person name="Kavagutti S V."/>
        </authorList>
    </citation>
    <scope>NUCLEOTIDE SEQUENCE</scope>
</reference>
<evidence type="ECO:0000313" key="3">
    <source>
        <dbReference type="EMBL" id="CAB5068040.1"/>
    </source>
</evidence>
<gene>
    <name evidence="3" type="ORF">UFOPK4347_01661</name>
</gene>
<dbReference type="InterPro" id="IPR036457">
    <property type="entry name" value="PPM-type-like_dom_sf"/>
</dbReference>
<dbReference type="SUPFAM" id="SSF81606">
    <property type="entry name" value="PP2C-like"/>
    <property type="match status" value="1"/>
</dbReference>
<dbReference type="PROSITE" id="PS51746">
    <property type="entry name" value="PPM_2"/>
    <property type="match status" value="1"/>
</dbReference>
<dbReference type="EMBL" id="CAFBQU010000079">
    <property type="protein sequence ID" value="CAB5068040.1"/>
    <property type="molecule type" value="Genomic_DNA"/>
</dbReference>
<keyword evidence="1" id="KW-0472">Membrane</keyword>
<organism evidence="3">
    <name type="scientific">freshwater metagenome</name>
    <dbReference type="NCBI Taxonomy" id="449393"/>
    <lineage>
        <taxon>unclassified sequences</taxon>
        <taxon>metagenomes</taxon>
        <taxon>ecological metagenomes</taxon>
    </lineage>
</organism>
<dbReference type="CDD" id="cd00143">
    <property type="entry name" value="PP2Cc"/>
    <property type="match status" value="1"/>
</dbReference>
<dbReference type="NCBIfam" id="NF033484">
    <property type="entry name" value="Stp1_PP2C_phos"/>
    <property type="match status" value="1"/>
</dbReference>
<evidence type="ECO:0000259" key="2">
    <source>
        <dbReference type="PROSITE" id="PS51746"/>
    </source>
</evidence>
<dbReference type="InterPro" id="IPR001932">
    <property type="entry name" value="PPM-type_phosphatase-like_dom"/>
</dbReference>
<feature type="domain" description="PPM-type phosphatase" evidence="2">
    <location>
        <begin position="7"/>
        <end position="236"/>
    </location>
</feature>
<protein>
    <submittedName>
        <fullName evidence="3">Unannotated protein</fullName>
    </submittedName>
</protein>
<dbReference type="SMART" id="SM00331">
    <property type="entry name" value="PP2C_SIG"/>
    <property type="match status" value="1"/>
</dbReference>
<proteinExistence type="predicted"/>
<dbReference type="PANTHER" id="PTHR13832">
    <property type="entry name" value="PROTEIN PHOSPHATASE 2C"/>
    <property type="match status" value="1"/>
</dbReference>
<feature type="transmembrane region" description="Helical" evidence="1">
    <location>
        <begin position="287"/>
        <end position="307"/>
    </location>
</feature>
<dbReference type="InterPro" id="IPR015655">
    <property type="entry name" value="PP2C"/>
</dbReference>
<name>A0A6J7UPX1_9ZZZZ</name>